<name>A0A0A0D709_9PROT</name>
<dbReference type="EMBL" id="JANX01000261">
    <property type="protein sequence ID" value="KGM32797.1"/>
    <property type="molecule type" value="Genomic_DNA"/>
</dbReference>
<comment type="caution">
    <text evidence="1">The sequence shown here is derived from an EMBL/GenBank/DDBJ whole genome shotgun (WGS) entry which is preliminary data.</text>
</comment>
<dbReference type="RefSeq" id="WP_034841740.1">
    <property type="nucleotide sequence ID" value="NZ_JANX01000261.1"/>
</dbReference>
<dbReference type="SUPFAM" id="SSF46458">
    <property type="entry name" value="Globin-like"/>
    <property type="match status" value="1"/>
</dbReference>
<organism evidence="1 2">
    <name type="scientific">Inquilinus limosus MP06</name>
    <dbReference type="NCBI Taxonomy" id="1398085"/>
    <lineage>
        <taxon>Bacteria</taxon>
        <taxon>Pseudomonadati</taxon>
        <taxon>Pseudomonadota</taxon>
        <taxon>Alphaproteobacteria</taxon>
        <taxon>Rhodospirillales</taxon>
        <taxon>Rhodospirillaceae</taxon>
        <taxon>Inquilinus</taxon>
    </lineage>
</organism>
<dbReference type="AlphaFoldDB" id="A0A0A0D709"/>
<dbReference type="Proteomes" id="UP000029995">
    <property type="component" value="Unassembled WGS sequence"/>
</dbReference>
<evidence type="ECO:0000313" key="2">
    <source>
        <dbReference type="Proteomes" id="UP000029995"/>
    </source>
</evidence>
<evidence type="ECO:0008006" key="3">
    <source>
        <dbReference type="Google" id="ProtNLM"/>
    </source>
</evidence>
<evidence type="ECO:0000313" key="1">
    <source>
        <dbReference type="EMBL" id="KGM32797.1"/>
    </source>
</evidence>
<sequence length="140" mass="15603">MDMTDADPIEPIDEAMIRTLVHAFYGRVRADAVLGPIFAGVVGDNWDPHLAKMCDFWSSVMLRSARYQGRPMQAHAGVAALRPEHFAVWLGLFRATAREVCPPRAATRFIERAEKIAESLRLGVMFQRGILPDTPARRAG</sequence>
<reference evidence="1 2" key="1">
    <citation type="submission" date="2014-01" db="EMBL/GenBank/DDBJ databases">
        <title>Genome sequence determination for a cystic fibrosis isolate, Inquilinus limosus.</title>
        <authorList>
            <person name="Pino M."/>
            <person name="Di Conza J."/>
            <person name="Gutkind G."/>
        </authorList>
    </citation>
    <scope>NUCLEOTIDE SEQUENCE [LARGE SCALE GENOMIC DNA]</scope>
    <source>
        <strain evidence="1 2">MP06</strain>
    </source>
</reference>
<dbReference type="InterPro" id="IPR012292">
    <property type="entry name" value="Globin/Proto"/>
</dbReference>
<dbReference type="Gene3D" id="1.10.490.10">
    <property type="entry name" value="Globins"/>
    <property type="match status" value="1"/>
</dbReference>
<accession>A0A0A0D709</accession>
<dbReference type="GO" id="GO:0020037">
    <property type="term" value="F:heme binding"/>
    <property type="evidence" value="ECO:0007669"/>
    <property type="project" value="InterPro"/>
</dbReference>
<dbReference type="CDD" id="cd08916">
    <property type="entry name" value="TrHb3_P"/>
    <property type="match status" value="1"/>
</dbReference>
<gene>
    <name evidence="1" type="ORF">P409_19295</name>
</gene>
<proteinExistence type="predicted"/>
<dbReference type="GO" id="GO:0019825">
    <property type="term" value="F:oxygen binding"/>
    <property type="evidence" value="ECO:0007669"/>
    <property type="project" value="InterPro"/>
</dbReference>
<protein>
    <recommendedName>
        <fullName evidence="3">Preprotein translocase subunit TatC</fullName>
    </recommendedName>
</protein>
<dbReference type="InterPro" id="IPR009050">
    <property type="entry name" value="Globin-like_sf"/>
</dbReference>